<dbReference type="eggNOG" id="KOG3382">
    <property type="taxonomic scope" value="Eukaryota"/>
</dbReference>
<dbReference type="Proteomes" id="UP000001072">
    <property type="component" value="Unassembled WGS sequence"/>
</dbReference>
<dbReference type="GO" id="GO:0005743">
    <property type="term" value="C:mitochondrial inner membrane"/>
    <property type="evidence" value="ECO:0007669"/>
    <property type="project" value="UniProtKB-SubCell"/>
</dbReference>
<dbReference type="PANTHER" id="PTHR12910:SF2">
    <property type="entry name" value="NADH DEHYDROGENASE [UBIQUINONE] 1 ALPHA SUBCOMPLEX SUBUNIT 12"/>
    <property type="match status" value="1"/>
</dbReference>
<keyword evidence="4" id="KW-1185">Reference proteome</keyword>
<dbReference type="EMBL" id="GL883129">
    <property type="protein sequence ID" value="EGG02733.1"/>
    <property type="molecule type" value="Genomic_DNA"/>
</dbReference>
<keyword evidence="2" id="KW-0679">Respiratory chain</keyword>
<evidence type="ECO:0000256" key="1">
    <source>
        <dbReference type="ARBA" id="ARBA00007355"/>
    </source>
</evidence>
<dbReference type="AlphaFoldDB" id="F4RXZ6"/>
<comment type="function">
    <text evidence="2">Accessory subunit of the mitochondrial membrane respiratory chain NADH dehydrogenase (Complex I), that is believed not to be involved in catalysis. Complex I functions in the transfer of electrons from NADH to the respiratory chain. The immediate electron acceptor for the enzyme is believed to be ubiquinone.</text>
</comment>
<keyword evidence="2" id="KW-0249">Electron transport</keyword>
<reference evidence="4" key="1">
    <citation type="journal article" date="2011" name="Proc. Natl. Acad. Sci. U.S.A.">
        <title>Obligate biotrophy features unraveled by the genomic analysis of rust fungi.</title>
        <authorList>
            <person name="Duplessis S."/>
            <person name="Cuomo C.A."/>
            <person name="Lin Y.-C."/>
            <person name="Aerts A."/>
            <person name="Tisserant E."/>
            <person name="Veneault-Fourrey C."/>
            <person name="Joly D.L."/>
            <person name="Hacquard S."/>
            <person name="Amselem J."/>
            <person name="Cantarel B.L."/>
            <person name="Chiu R."/>
            <person name="Coutinho P.M."/>
            <person name="Feau N."/>
            <person name="Field M."/>
            <person name="Frey P."/>
            <person name="Gelhaye E."/>
            <person name="Goldberg J."/>
            <person name="Grabherr M.G."/>
            <person name="Kodira C.D."/>
            <person name="Kohler A."/>
            <person name="Kuees U."/>
            <person name="Lindquist E.A."/>
            <person name="Lucas S.M."/>
            <person name="Mago R."/>
            <person name="Mauceli E."/>
            <person name="Morin E."/>
            <person name="Murat C."/>
            <person name="Pangilinan J.L."/>
            <person name="Park R."/>
            <person name="Pearson M."/>
            <person name="Quesneville H."/>
            <person name="Rouhier N."/>
            <person name="Sakthikumar S."/>
            <person name="Salamov A.A."/>
            <person name="Schmutz J."/>
            <person name="Selles B."/>
            <person name="Shapiro H."/>
            <person name="Tanguay P."/>
            <person name="Tuskan G.A."/>
            <person name="Henrissat B."/>
            <person name="Van de Peer Y."/>
            <person name="Rouze P."/>
            <person name="Ellis J.G."/>
            <person name="Dodds P.N."/>
            <person name="Schein J.E."/>
            <person name="Zhong S."/>
            <person name="Hamelin R.C."/>
            <person name="Grigoriev I.V."/>
            <person name="Szabo L.J."/>
            <person name="Martin F."/>
        </authorList>
    </citation>
    <scope>NUCLEOTIDE SEQUENCE [LARGE SCALE GENOMIC DNA]</scope>
    <source>
        <strain evidence="4">98AG31 / pathotype 3-4-7</strain>
    </source>
</reference>
<dbReference type="GO" id="GO:0045271">
    <property type="term" value="C:respiratory chain complex I"/>
    <property type="evidence" value="ECO:0007669"/>
    <property type="project" value="InterPro"/>
</dbReference>
<dbReference type="InParanoid" id="F4RXZ6"/>
<evidence type="ECO:0000256" key="2">
    <source>
        <dbReference type="RuleBase" id="RU363103"/>
    </source>
</evidence>
<name>F4RXZ6_MELLP</name>
<keyword evidence="2" id="KW-0496">Mitochondrion</keyword>
<dbReference type="KEGG" id="mlr:MELLADRAFT_91145"/>
<dbReference type="Pfam" id="PF05071">
    <property type="entry name" value="NDUFA12"/>
    <property type="match status" value="1"/>
</dbReference>
<keyword evidence="2" id="KW-0813">Transport</keyword>
<evidence type="ECO:0000313" key="3">
    <source>
        <dbReference type="EMBL" id="EGG02733.1"/>
    </source>
</evidence>
<dbReference type="GO" id="GO:0006979">
    <property type="term" value="P:response to oxidative stress"/>
    <property type="evidence" value="ECO:0007669"/>
    <property type="project" value="TreeGrafter"/>
</dbReference>
<comment type="subcellular location">
    <subcellularLocation>
        <location evidence="2">Mitochondrion inner membrane</location>
        <topology evidence="2">Peripheral membrane protein</topology>
        <orientation evidence="2">Matrix side</orientation>
    </subcellularLocation>
</comment>
<dbReference type="VEuPathDB" id="FungiDB:MELLADRAFT_91145"/>
<keyword evidence="2" id="KW-0999">Mitochondrion inner membrane</keyword>
<dbReference type="GeneID" id="18935805"/>
<dbReference type="PANTHER" id="PTHR12910">
    <property type="entry name" value="NADH-UBIQUINONE OXIDOREDUCTASE SUBUNIT B17.2"/>
    <property type="match status" value="1"/>
</dbReference>
<comment type="similarity">
    <text evidence="1 2">Belongs to the complex I NDUFA12 subunit family.</text>
</comment>
<organism evidence="4">
    <name type="scientific">Melampsora larici-populina (strain 98AG31 / pathotype 3-4-7)</name>
    <name type="common">Poplar leaf rust fungus</name>
    <dbReference type="NCBI Taxonomy" id="747676"/>
    <lineage>
        <taxon>Eukaryota</taxon>
        <taxon>Fungi</taxon>
        <taxon>Dikarya</taxon>
        <taxon>Basidiomycota</taxon>
        <taxon>Pucciniomycotina</taxon>
        <taxon>Pucciniomycetes</taxon>
        <taxon>Pucciniales</taxon>
        <taxon>Melampsoraceae</taxon>
        <taxon>Melampsora</taxon>
    </lineage>
</organism>
<dbReference type="RefSeq" id="XP_007414135.1">
    <property type="nucleotide sequence ID" value="XM_007414073.1"/>
</dbReference>
<protein>
    <recommendedName>
        <fullName evidence="2">NADH dehydrogenase [ubiquinone] 1 alpha subcomplex subunit</fullName>
    </recommendedName>
</protein>
<evidence type="ECO:0000313" key="4">
    <source>
        <dbReference type="Proteomes" id="UP000001072"/>
    </source>
</evidence>
<sequence length="137" mass="15849">MGAPGLTRTFRNFLALGPREYIRQLIYICDPKAGQLKGTDEHGNRYFEDPNESFYRNRWVDFASHDFNASQVTPEWHSWLSHIRKDPPQLDPIVQSSKQTWQTAHVENLTGTRGAFKTYSTTGPKITSWIPETAERH</sequence>
<gene>
    <name evidence="3" type="ORF">MELLADRAFT_91145</name>
</gene>
<proteinExistence type="inferred from homology"/>
<dbReference type="InterPro" id="IPR007763">
    <property type="entry name" value="NDUFA12"/>
</dbReference>
<accession>F4RXZ6</accession>
<dbReference type="OrthoDB" id="274641at2759"/>
<keyword evidence="2" id="KW-0472">Membrane</keyword>
<dbReference type="STRING" id="747676.F4RXZ6"/>
<dbReference type="HOGENOM" id="CLU_110455_2_1_1"/>